<name>A0ACC2L999_PERAE</name>
<comment type="caution">
    <text evidence="1">The sequence shown here is derived from an EMBL/GenBank/DDBJ whole genome shotgun (WGS) entry which is preliminary data.</text>
</comment>
<evidence type="ECO:0000313" key="2">
    <source>
        <dbReference type="Proteomes" id="UP001234297"/>
    </source>
</evidence>
<proteinExistence type="predicted"/>
<sequence length="227" mass="25872">MKQFGLQQIVSPPFYGAFNREDRVLKATVEYSKKMKEEIKEWNGRKKSVLKGEVEVDSNSHSDECSQWIMRFKSACASRFLEFKMQDYISSSSDKEERKRPKTSDDSISQLTPSNVPLQMPPHPIPPSPIHVDSISSQPVEDIISSPSGFLTPPRPVLAQEFVVELSPGESLPSKIIRIKARHRKNKLPVRFEPYQVTTYGARSAENSLTVEEAALLEIFWNEYEAK</sequence>
<dbReference type="EMBL" id="CM056815">
    <property type="protein sequence ID" value="KAJ8630071.1"/>
    <property type="molecule type" value="Genomic_DNA"/>
</dbReference>
<protein>
    <submittedName>
        <fullName evidence="1">Uncharacterized protein</fullName>
    </submittedName>
</protein>
<evidence type="ECO:0000313" key="1">
    <source>
        <dbReference type="EMBL" id="KAJ8630071.1"/>
    </source>
</evidence>
<dbReference type="Proteomes" id="UP001234297">
    <property type="component" value="Chromosome 7"/>
</dbReference>
<organism evidence="1 2">
    <name type="scientific">Persea americana</name>
    <name type="common">Avocado</name>
    <dbReference type="NCBI Taxonomy" id="3435"/>
    <lineage>
        <taxon>Eukaryota</taxon>
        <taxon>Viridiplantae</taxon>
        <taxon>Streptophyta</taxon>
        <taxon>Embryophyta</taxon>
        <taxon>Tracheophyta</taxon>
        <taxon>Spermatophyta</taxon>
        <taxon>Magnoliopsida</taxon>
        <taxon>Magnoliidae</taxon>
        <taxon>Laurales</taxon>
        <taxon>Lauraceae</taxon>
        <taxon>Persea</taxon>
    </lineage>
</organism>
<reference evidence="1 2" key="1">
    <citation type="journal article" date="2022" name="Hortic Res">
        <title>A haplotype resolved chromosomal level avocado genome allows analysis of novel avocado genes.</title>
        <authorList>
            <person name="Nath O."/>
            <person name="Fletcher S.J."/>
            <person name="Hayward A."/>
            <person name="Shaw L.M."/>
            <person name="Masouleh A.K."/>
            <person name="Furtado A."/>
            <person name="Henry R.J."/>
            <person name="Mitter N."/>
        </authorList>
    </citation>
    <scope>NUCLEOTIDE SEQUENCE [LARGE SCALE GENOMIC DNA]</scope>
    <source>
        <strain evidence="2">cv. Hass</strain>
    </source>
</reference>
<keyword evidence="2" id="KW-1185">Reference proteome</keyword>
<accession>A0ACC2L999</accession>
<gene>
    <name evidence="1" type="ORF">MRB53_023394</name>
</gene>